<comment type="caution">
    <text evidence="1">The sequence shown here is derived from an EMBL/GenBank/DDBJ whole genome shotgun (WGS) entry which is preliminary data.</text>
</comment>
<keyword evidence="2" id="KW-1185">Reference proteome</keyword>
<dbReference type="EMBL" id="PKPP01003401">
    <property type="protein sequence ID" value="PWA69608.1"/>
    <property type="molecule type" value="Genomic_DNA"/>
</dbReference>
<dbReference type="Proteomes" id="UP000245207">
    <property type="component" value="Unassembled WGS sequence"/>
</dbReference>
<name>A0A2U1N7Y2_ARTAN</name>
<dbReference type="AlphaFoldDB" id="A0A2U1N7Y2"/>
<organism evidence="1 2">
    <name type="scientific">Artemisia annua</name>
    <name type="common">Sweet wormwood</name>
    <dbReference type="NCBI Taxonomy" id="35608"/>
    <lineage>
        <taxon>Eukaryota</taxon>
        <taxon>Viridiplantae</taxon>
        <taxon>Streptophyta</taxon>
        <taxon>Embryophyta</taxon>
        <taxon>Tracheophyta</taxon>
        <taxon>Spermatophyta</taxon>
        <taxon>Magnoliopsida</taxon>
        <taxon>eudicotyledons</taxon>
        <taxon>Gunneridae</taxon>
        <taxon>Pentapetalae</taxon>
        <taxon>asterids</taxon>
        <taxon>campanulids</taxon>
        <taxon>Asterales</taxon>
        <taxon>Asteraceae</taxon>
        <taxon>Asteroideae</taxon>
        <taxon>Anthemideae</taxon>
        <taxon>Artemisiinae</taxon>
        <taxon>Artemisia</taxon>
    </lineage>
</organism>
<dbReference type="STRING" id="35608.A0A2U1N7Y2"/>
<evidence type="ECO:0000313" key="1">
    <source>
        <dbReference type="EMBL" id="PWA69608.1"/>
    </source>
</evidence>
<gene>
    <name evidence="1" type="ORF">CTI12_AA297010</name>
</gene>
<sequence length="228" mass="26024">MVLHSRYPQASTLAVARLPPAIPLIVVIVADSMCAPANDSTLHKNDMTSRSPTRVDDCEHIETYVESVGLLYYKDLKQRLMKQSVLRVLRIHEGSRAMRALELNHKWRFLLKRSSWTIWISGSDSILKSKTNTYGTFYEFYSILKYMHVIKGINEDVTIPIGDQGCSNLLSLSSVGNCRRHIISQPIITPAANLWKFQFVQCSNKKKTPVTKAKQNKKLQIWIVMGQF</sequence>
<proteinExistence type="predicted"/>
<dbReference type="OrthoDB" id="1750835at2759"/>
<protein>
    <submittedName>
        <fullName evidence="1">Uncharacterized protein</fullName>
    </submittedName>
</protein>
<evidence type="ECO:0000313" key="2">
    <source>
        <dbReference type="Proteomes" id="UP000245207"/>
    </source>
</evidence>
<accession>A0A2U1N7Y2</accession>
<reference evidence="1 2" key="1">
    <citation type="journal article" date="2018" name="Mol. Plant">
        <title>The genome of Artemisia annua provides insight into the evolution of Asteraceae family and artemisinin biosynthesis.</title>
        <authorList>
            <person name="Shen Q."/>
            <person name="Zhang L."/>
            <person name="Liao Z."/>
            <person name="Wang S."/>
            <person name="Yan T."/>
            <person name="Shi P."/>
            <person name="Liu M."/>
            <person name="Fu X."/>
            <person name="Pan Q."/>
            <person name="Wang Y."/>
            <person name="Lv Z."/>
            <person name="Lu X."/>
            <person name="Zhang F."/>
            <person name="Jiang W."/>
            <person name="Ma Y."/>
            <person name="Chen M."/>
            <person name="Hao X."/>
            <person name="Li L."/>
            <person name="Tang Y."/>
            <person name="Lv G."/>
            <person name="Zhou Y."/>
            <person name="Sun X."/>
            <person name="Brodelius P.E."/>
            <person name="Rose J.K.C."/>
            <person name="Tang K."/>
        </authorList>
    </citation>
    <scope>NUCLEOTIDE SEQUENCE [LARGE SCALE GENOMIC DNA]</scope>
    <source>
        <strain evidence="2">cv. Huhao1</strain>
        <tissue evidence="1">Leaf</tissue>
    </source>
</reference>